<dbReference type="PaxDb" id="4097-A0A1S4DRF4"/>
<comment type="subcellular location">
    <subcellularLocation>
        <location evidence="1">Cell membrane</location>
        <topology evidence="1">Single-pass type I membrane protein</topology>
    </subcellularLocation>
</comment>
<dbReference type="SMART" id="SM00369">
    <property type="entry name" value="LRR_TYP"/>
    <property type="match status" value="7"/>
</dbReference>
<keyword evidence="4" id="KW-0433">Leucine-rich repeat</keyword>
<evidence type="ECO:0000256" key="10">
    <source>
        <dbReference type="ARBA" id="ARBA00023180"/>
    </source>
</evidence>
<dbReference type="FunFam" id="3.80.10.10:FF:000095">
    <property type="entry name" value="LRR receptor-like serine/threonine-protein kinase GSO1"/>
    <property type="match status" value="1"/>
</dbReference>
<evidence type="ECO:0000256" key="7">
    <source>
        <dbReference type="ARBA" id="ARBA00022737"/>
    </source>
</evidence>
<dbReference type="AlphaFoldDB" id="A0A1S4DRF4"/>
<evidence type="ECO:0000256" key="2">
    <source>
        <dbReference type="ARBA" id="ARBA00009592"/>
    </source>
</evidence>
<dbReference type="GO" id="GO:0005886">
    <property type="term" value="C:plasma membrane"/>
    <property type="evidence" value="ECO:0007669"/>
    <property type="project" value="UniProtKB-SubCell"/>
</dbReference>
<dbReference type="SMR" id="A0A1S4DRF4"/>
<dbReference type="KEGG" id="nta:107832660"/>
<comment type="similarity">
    <text evidence="2">Belongs to the RLP family.</text>
</comment>
<dbReference type="STRING" id="4097.A0A1S4DRF4"/>
<evidence type="ECO:0000256" key="4">
    <source>
        <dbReference type="ARBA" id="ARBA00022614"/>
    </source>
</evidence>
<dbReference type="InterPro" id="IPR032675">
    <property type="entry name" value="LRR_dom_sf"/>
</dbReference>
<evidence type="ECO:0000256" key="6">
    <source>
        <dbReference type="ARBA" id="ARBA00022729"/>
    </source>
</evidence>
<protein>
    <submittedName>
        <fullName evidence="11">LRR receptor-like serine/threonine-protein kinase GSO1</fullName>
    </submittedName>
</protein>
<keyword evidence="10" id="KW-0325">Glycoprotein</keyword>
<organism evidence="11">
    <name type="scientific">Nicotiana tabacum</name>
    <name type="common">Common tobacco</name>
    <dbReference type="NCBI Taxonomy" id="4097"/>
    <lineage>
        <taxon>Eukaryota</taxon>
        <taxon>Viridiplantae</taxon>
        <taxon>Streptophyta</taxon>
        <taxon>Embryophyta</taxon>
        <taxon>Tracheophyta</taxon>
        <taxon>Spermatophyta</taxon>
        <taxon>Magnoliopsida</taxon>
        <taxon>eudicotyledons</taxon>
        <taxon>Gunneridae</taxon>
        <taxon>Pentapetalae</taxon>
        <taxon>asterids</taxon>
        <taxon>lamiids</taxon>
        <taxon>Solanales</taxon>
        <taxon>Solanaceae</taxon>
        <taxon>Nicotianoideae</taxon>
        <taxon>Nicotianeae</taxon>
        <taxon>Nicotiana</taxon>
    </lineage>
</organism>
<dbReference type="OrthoDB" id="1279254at2759"/>
<dbReference type="Pfam" id="PF13855">
    <property type="entry name" value="LRR_8"/>
    <property type="match status" value="1"/>
</dbReference>
<keyword evidence="3" id="KW-1003">Cell membrane</keyword>
<sequence>ENEQQALENLKKEVFDPTNLPPSWIVGEDCCEGEGVMCHNLTRHVIELHIRNGLYVYLPRYDLRINNFDWLPSLSNLENLEMVDVDLSNVTNWLQVSTMLPSLVDLSLVNCSPHHIPPLLLHNFSSLETLNLSCNNFSSSIHKWIFNLPSLVSLGLSVSNLIGPFPEGPVNFTSLRSFRAGFNHFNCSLPRWLVDLNNLETLKLRYSGIEGAMPREVGNVTKLRILDLSYNNLNSTIPNWIYRCQDLVSLSLGESNIEGVVSNAISNLSSIIGIELFGNMLSGKLPGKLSKLQWLNLSGNLFKGEVFELFNSSSFLWVLKLRNNSLTGTLPESLGQLPMLEEFDISNNRLEGVVTESHFTKLTQLTDFYASNNNLTLKMLNLSHNQFVGEVPTISTPYNWLMLLGSNNFSGPLPLVSRNVFEIDLSNNSFSGGLSHFLCETNKNYKFKFLNLEGNDLSGEIPDCWMNWRKLIVLNLGDIKLIGDIPKSMELLKIDLAENEFVRQLPPWLGMKFSDFIILSLSANRFYGELPPEICYFKDLQILDLANNSFFGTIPRCISNLTAIVSGNKLGEAYIEYFDHYYDSSEGNLGERAMVTTKGNIYQYDKILASVTSMDMSNNNLSRDILLSFTSLVGLRFCNFSKNHLTGRIPNGIGNMKVLKSLDLSENQLSGQIPQSLSSLSTLSFLNLFYNNLSRKILVSTQFQSFNSSSFQGNDLCGPPLFANCNSGGQIPDVDTEKDESDCWILFNSKRRSVTPVPIAMTVLKGCKPLQSVTLVPTAMTVLKGCKPLQKHHQVGYK</sequence>
<dbReference type="InterPro" id="IPR001611">
    <property type="entry name" value="Leu-rich_rpt"/>
</dbReference>
<feature type="non-terminal residue" evidence="11">
    <location>
        <position position="1"/>
    </location>
</feature>
<keyword evidence="5" id="KW-0812">Transmembrane</keyword>
<evidence type="ECO:0000256" key="1">
    <source>
        <dbReference type="ARBA" id="ARBA00004251"/>
    </source>
</evidence>
<dbReference type="Gene3D" id="3.80.10.10">
    <property type="entry name" value="Ribonuclease Inhibitor"/>
    <property type="match status" value="3"/>
</dbReference>
<dbReference type="InterPro" id="IPR003591">
    <property type="entry name" value="Leu-rich_rpt_typical-subtyp"/>
</dbReference>
<keyword evidence="6" id="KW-0732">Signal</keyword>
<dbReference type="InterPro" id="IPR046956">
    <property type="entry name" value="RLP23-like"/>
</dbReference>
<dbReference type="PANTHER" id="PTHR48063:SF98">
    <property type="entry name" value="LRR RECEPTOR-LIKE SERINE_THREONINE-PROTEIN KINASE FLS2"/>
    <property type="match status" value="1"/>
</dbReference>
<keyword evidence="9" id="KW-0472">Membrane</keyword>
<dbReference type="FunFam" id="3.80.10.10:FF:000213">
    <property type="entry name" value="Tyrosine-sulfated glycopeptide receptor 1"/>
    <property type="match status" value="1"/>
</dbReference>
<dbReference type="PANTHER" id="PTHR48063">
    <property type="entry name" value="LRR RECEPTOR-LIKE KINASE"/>
    <property type="match status" value="1"/>
</dbReference>
<evidence type="ECO:0000256" key="3">
    <source>
        <dbReference type="ARBA" id="ARBA00022475"/>
    </source>
</evidence>
<keyword evidence="7" id="KW-0677">Repeat</keyword>
<reference evidence="11" key="1">
    <citation type="submission" date="2025-08" db="UniProtKB">
        <authorList>
            <consortium name="RefSeq"/>
        </authorList>
    </citation>
    <scope>IDENTIFICATION</scope>
</reference>
<evidence type="ECO:0000256" key="9">
    <source>
        <dbReference type="ARBA" id="ARBA00023136"/>
    </source>
</evidence>
<dbReference type="OMA" id="MTVLKGC"/>
<name>A0A1S4DRF4_TOBAC</name>
<gene>
    <name evidence="11" type="primary">LOC107832660</name>
</gene>
<dbReference type="Pfam" id="PF00560">
    <property type="entry name" value="LRR_1"/>
    <property type="match status" value="6"/>
</dbReference>
<dbReference type="RefSeq" id="XP_016516008.1">
    <property type="nucleotide sequence ID" value="XM_016660522.1"/>
</dbReference>
<dbReference type="SUPFAM" id="SSF52058">
    <property type="entry name" value="L domain-like"/>
    <property type="match status" value="2"/>
</dbReference>
<keyword evidence="8" id="KW-1133">Transmembrane helix</keyword>
<evidence type="ECO:0000256" key="8">
    <source>
        <dbReference type="ARBA" id="ARBA00022989"/>
    </source>
</evidence>
<dbReference type="GO" id="GO:0006952">
    <property type="term" value="P:defense response"/>
    <property type="evidence" value="ECO:0007669"/>
    <property type="project" value="UniProtKB-ARBA"/>
</dbReference>
<evidence type="ECO:0000313" key="11">
    <source>
        <dbReference type="RefSeq" id="XP_016516008.1"/>
    </source>
</evidence>
<dbReference type="GO" id="GO:0051707">
    <property type="term" value="P:response to other organism"/>
    <property type="evidence" value="ECO:0007669"/>
    <property type="project" value="UniProtKB-ARBA"/>
</dbReference>
<evidence type="ECO:0000256" key="5">
    <source>
        <dbReference type="ARBA" id="ARBA00022692"/>
    </source>
</evidence>
<accession>A0A1S4DRF4</accession>
<proteinExistence type="inferred from homology"/>